<dbReference type="InterPro" id="IPR050272">
    <property type="entry name" value="Isochorismatase-like_hydrls"/>
</dbReference>
<dbReference type="SUPFAM" id="SSF52499">
    <property type="entry name" value="Isochorismatase-like hydrolases"/>
    <property type="match status" value="1"/>
</dbReference>
<keyword evidence="1" id="KW-0378">Hydrolase</keyword>
<evidence type="ECO:0000256" key="1">
    <source>
        <dbReference type="ARBA" id="ARBA00022801"/>
    </source>
</evidence>
<dbReference type="Gene3D" id="3.40.50.850">
    <property type="entry name" value="Isochorismatase-like"/>
    <property type="match status" value="1"/>
</dbReference>
<organism evidence="3 4">
    <name type="scientific">Rhizobium ruizarguesonis</name>
    <dbReference type="NCBI Taxonomy" id="2081791"/>
    <lineage>
        <taxon>Bacteria</taxon>
        <taxon>Pseudomonadati</taxon>
        <taxon>Pseudomonadota</taxon>
        <taxon>Alphaproteobacteria</taxon>
        <taxon>Hyphomicrobiales</taxon>
        <taxon>Rhizobiaceae</taxon>
        <taxon>Rhizobium/Agrobacterium group</taxon>
        <taxon>Rhizobium</taxon>
    </lineage>
</organism>
<name>A0AAE4YQG4_9HYPH</name>
<dbReference type="EMBL" id="WUFC01000011">
    <property type="protein sequence ID" value="NEI49006.1"/>
    <property type="molecule type" value="Genomic_DNA"/>
</dbReference>
<comment type="caution">
    <text evidence="3">The sequence shown here is derived from an EMBL/GenBank/DDBJ whole genome shotgun (WGS) entry which is preliminary data.</text>
</comment>
<dbReference type="GO" id="GO:0016787">
    <property type="term" value="F:hydrolase activity"/>
    <property type="evidence" value="ECO:0007669"/>
    <property type="project" value="UniProtKB-KW"/>
</dbReference>
<evidence type="ECO:0000313" key="3">
    <source>
        <dbReference type="EMBL" id="NEI49006.1"/>
    </source>
</evidence>
<dbReference type="CDD" id="cd00431">
    <property type="entry name" value="cysteine_hydrolases"/>
    <property type="match status" value="1"/>
</dbReference>
<proteinExistence type="predicted"/>
<dbReference type="AlphaFoldDB" id="A0AAE4YQG4"/>
<accession>A0AAE4YQG4</accession>
<sequence length="231" mass="25765">MGDLVLKQHDWHIEPREYARQEERRGRRFAYERLTPTRTALVVIDMIPFFVTPGSYAAGIVPNILALVETVRNSGGLVVWVVPAPRQTYPELAREFYGETVAEVFRTSGGEGPIVARLYREFLPEPQDLMIEKTSYSAFHPESAPLAPLLKSRGIDTALVVGTLTNVCCESSIRDAFASGFRTVMLADANAARRDIDHNASLHTIYRSFGDVRATEEVIAMLLHGDEPVFS</sequence>
<dbReference type="InterPro" id="IPR036380">
    <property type="entry name" value="Isochorismatase-like_sf"/>
</dbReference>
<protein>
    <submittedName>
        <fullName evidence="3">Isochorismatase family protein</fullName>
    </submittedName>
</protein>
<feature type="domain" description="Isochorismatase-like" evidence="2">
    <location>
        <begin position="39"/>
        <end position="217"/>
    </location>
</feature>
<evidence type="ECO:0000259" key="2">
    <source>
        <dbReference type="Pfam" id="PF00857"/>
    </source>
</evidence>
<evidence type="ECO:0000313" key="4">
    <source>
        <dbReference type="Proteomes" id="UP000661163"/>
    </source>
</evidence>
<dbReference type="Proteomes" id="UP000661163">
    <property type="component" value="Unassembled WGS sequence"/>
</dbReference>
<dbReference type="Pfam" id="PF00857">
    <property type="entry name" value="Isochorismatase"/>
    <property type="match status" value="1"/>
</dbReference>
<dbReference type="InterPro" id="IPR000868">
    <property type="entry name" value="Isochorismatase-like_dom"/>
</dbReference>
<dbReference type="PANTHER" id="PTHR43540:SF6">
    <property type="entry name" value="ISOCHORISMATASE-LIKE DOMAIN-CONTAINING PROTEIN"/>
    <property type="match status" value="1"/>
</dbReference>
<gene>
    <name evidence="3" type="ORF">GR217_15000</name>
</gene>
<reference evidence="3 4" key="1">
    <citation type="submission" date="2019-12" db="EMBL/GenBank/DDBJ databases">
        <title>Rhizobium genotypes associated with high levels of biological nitrogen fixation by grain legumes in a temperate-maritime cropping system.</title>
        <authorList>
            <person name="Maluk M."/>
            <person name="Francesc Ferrando Molina F."/>
            <person name="Lopez Del Egido L."/>
            <person name="Lafos M."/>
            <person name="Langarica-Fuentes A."/>
            <person name="Gebre Yohannes G."/>
            <person name="Young M.W."/>
            <person name="Martin P."/>
            <person name="Gantlett R."/>
            <person name="Kenicer G."/>
            <person name="Hawes C."/>
            <person name="Begg G.S."/>
            <person name="Quilliam R.S."/>
            <person name="Squire G.R."/>
            <person name="Poole P.S."/>
            <person name="Young P.W."/>
            <person name="Iannetta P.M."/>
            <person name="James E.K."/>
        </authorList>
    </citation>
    <scope>NUCLEOTIDE SEQUENCE [LARGE SCALE GENOMIC DNA]</scope>
    <source>
        <strain evidence="3 4">JHI985</strain>
    </source>
</reference>
<dbReference type="PANTHER" id="PTHR43540">
    <property type="entry name" value="PEROXYUREIDOACRYLATE/UREIDOACRYLATE AMIDOHYDROLASE-RELATED"/>
    <property type="match status" value="1"/>
</dbReference>